<evidence type="ECO:0000313" key="2">
    <source>
        <dbReference type="EMBL" id="KPV51633.1"/>
    </source>
</evidence>
<feature type="transmembrane region" description="Helical" evidence="1">
    <location>
        <begin position="69"/>
        <end position="89"/>
    </location>
</feature>
<sequence length="326" mass="34446">MTTHLFAIDVPAGPETERARLAGVLEAKREAYTAVEALKAWGGRLLILVLLTSAFHLFSVLSGVTLPEWVHVIGAVFQVVSIDATALFTTTTRGAVQLAGRDTGKRSIPYFLGLTAVLNAVFLLAHTPGLPTWAVSLQPHVRSLAVALLMLFFPIAVAAVEHSRSVLNEARLLLLQDIRTAETVLGAGTHSEAQAPAVSVTVNTLNAVQVTGQPQHPHSTHSAEEATAQWVATEPQSQHSEPALLPSTPQRMLTAAQDGELLELLVPSVPATADDDALVLVTAAQEAEPVMVAVKHKCPRCGTALKSAQAQGAAVRNGYCLSCKPV</sequence>
<protein>
    <submittedName>
        <fullName evidence="2">Uncharacterized protein</fullName>
    </submittedName>
</protein>
<organism evidence="2 3">
    <name type="scientific">Kouleothrix aurantiaca</name>
    <dbReference type="NCBI Taxonomy" id="186479"/>
    <lineage>
        <taxon>Bacteria</taxon>
        <taxon>Bacillati</taxon>
        <taxon>Chloroflexota</taxon>
        <taxon>Chloroflexia</taxon>
        <taxon>Chloroflexales</taxon>
        <taxon>Roseiflexineae</taxon>
        <taxon>Roseiflexaceae</taxon>
        <taxon>Kouleothrix</taxon>
    </lineage>
</organism>
<gene>
    <name evidence="2" type="ORF">SE17_20095</name>
</gene>
<feature type="transmembrane region" description="Helical" evidence="1">
    <location>
        <begin position="141"/>
        <end position="160"/>
    </location>
</feature>
<proteinExistence type="predicted"/>
<dbReference type="AlphaFoldDB" id="A0A0P9HB54"/>
<accession>A0A0P9HB54</accession>
<dbReference type="Proteomes" id="UP000050509">
    <property type="component" value="Unassembled WGS sequence"/>
</dbReference>
<reference evidence="2 3" key="1">
    <citation type="submission" date="2015-09" db="EMBL/GenBank/DDBJ databases">
        <title>Draft genome sequence of Kouleothrix aurantiaca JCM 19913.</title>
        <authorList>
            <person name="Hemp J."/>
        </authorList>
    </citation>
    <scope>NUCLEOTIDE SEQUENCE [LARGE SCALE GENOMIC DNA]</scope>
    <source>
        <strain evidence="2 3">COM-B</strain>
    </source>
</reference>
<evidence type="ECO:0000313" key="3">
    <source>
        <dbReference type="Proteomes" id="UP000050509"/>
    </source>
</evidence>
<name>A0A0P9HB54_9CHLR</name>
<feature type="transmembrane region" description="Helical" evidence="1">
    <location>
        <begin position="110"/>
        <end position="129"/>
    </location>
</feature>
<evidence type="ECO:0000256" key="1">
    <source>
        <dbReference type="SAM" id="Phobius"/>
    </source>
</evidence>
<keyword evidence="1" id="KW-1133">Transmembrane helix</keyword>
<keyword evidence="1" id="KW-0812">Transmembrane</keyword>
<feature type="transmembrane region" description="Helical" evidence="1">
    <location>
        <begin position="45"/>
        <end position="63"/>
    </location>
</feature>
<dbReference type="EMBL" id="LJCR01000836">
    <property type="protein sequence ID" value="KPV51633.1"/>
    <property type="molecule type" value="Genomic_DNA"/>
</dbReference>
<keyword evidence="1" id="KW-0472">Membrane</keyword>
<comment type="caution">
    <text evidence="2">The sequence shown here is derived from an EMBL/GenBank/DDBJ whole genome shotgun (WGS) entry which is preliminary data.</text>
</comment>
<keyword evidence="3" id="KW-1185">Reference proteome</keyword>